<keyword evidence="2" id="KW-0150">Chloroplast</keyword>
<proteinExistence type="predicted"/>
<gene>
    <name evidence="4" type="primary">ELIP19</name>
    <name evidence="4" type="ORF">OSTLU_18906</name>
</gene>
<dbReference type="OrthoDB" id="513190at2759"/>
<keyword evidence="5" id="KW-1185">Reference proteome</keyword>
<dbReference type="GeneID" id="5006506"/>
<dbReference type="KEGG" id="olu:OSTLU_18906"/>
<dbReference type="Pfam" id="PF00504">
    <property type="entry name" value="Chloroa_b-bind"/>
    <property type="match status" value="1"/>
</dbReference>
<evidence type="ECO:0000256" key="3">
    <source>
        <dbReference type="ARBA" id="ARBA00022640"/>
    </source>
</evidence>
<sequence>MAGYAIGAQIEAQSGATLANQASTATGGFVAVALCCLIAWASISPFEFNPQEYGADPNGLKEKKGMSGFLAMEALNLNPDVERAHGRLAMVGFVGTALVEAALGRSVF</sequence>
<evidence type="ECO:0000313" key="5">
    <source>
        <dbReference type="Proteomes" id="UP000001568"/>
    </source>
</evidence>
<dbReference type="Proteomes" id="UP000001568">
    <property type="component" value="Chromosome 19"/>
</dbReference>
<protein>
    <submittedName>
        <fullName evidence="4">Possible early light inducible protein</fullName>
    </submittedName>
</protein>
<dbReference type="EMBL" id="CP000599">
    <property type="protein sequence ID" value="ABP00766.1"/>
    <property type="molecule type" value="Genomic_DNA"/>
</dbReference>
<dbReference type="AlphaFoldDB" id="A4SAK7"/>
<name>A4SAK7_OSTLU</name>
<evidence type="ECO:0000313" key="4">
    <source>
        <dbReference type="EMBL" id="ABP00766.1"/>
    </source>
</evidence>
<dbReference type="HOGENOM" id="CLU_2201431_0_0_1"/>
<reference evidence="4 5" key="1">
    <citation type="journal article" date="2007" name="Proc. Natl. Acad. Sci. U.S.A.">
        <title>The tiny eukaryote Ostreococcus provides genomic insights into the paradox of plankton speciation.</title>
        <authorList>
            <person name="Palenik B."/>
            <person name="Grimwood J."/>
            <person name="Aerts A."/>
            <person name="Rouze P."/>
            <person name="Salamov A."/>
            <person name="Putnam N."/>
            <person name="Dupont C."/>
            <person name="Jorgensen R."/>
            <person name="Derelle E."/>
            <person name="Rombauts S."/>
            <person name="Zhou K."/>
            <person name="Otillar R."/>
            <person name="Merchant S.S."/>
            <person name="Podell S."/>
            <person name="Gaasterland T."/>
            <person name="Napoli C."/>
            <person name="Gendler K."/>
            <person name="Manuell A."/>
            <person name="Tai V."/>
            <person name="Vallon O."/>
            <person name="Piganeau G."/>
            <person name="Jancek S."/>
            <person name="Heijde M."/>
            <person name="Jabbari K."/>
            <person name="Bowler C."/>
            <person name="Lohr M."/>
            <person name="Robbens S."/>
            <person name="Werner G."/>
            <person name="Dubchak I."/>
            <person name="Pazour G.J."/>
            <person name="Ren Q."/>
            <person name="Paulsen I."/>
            <person name="Delwiche C."/>
            <person name="Schmutz J."/>
            <person name="Rokhsar D."/>
            <person name="Van de Peer Y."/>
            <person name="Moreau H."/>
            <person name="Grigoriev I.V."/>
        </authorList>
    </citation>
    <scope>NUCLEOTIDE SEQUENCE [LARGE SCALE GENOMIC DNA]</scope>
    <source>
        <strain evidence="4 5">CCE9901</strain>
    </source>
</reference>
<dbReference type="Gramene" id="ABP00766">
    <property type="protein sequence ID" value="ABP00766"/>
    <property type="gene ID" value="OSTLU_18906"/>
</dbReference>
<comment type="subcellular location">
    <subcellularLocation>
        <location evidence="1">Plastid</location>
        <location evidence="1">Chloroplast</location>
    </subcellularLocation>
</comment>
<keyword evidence="3" id="KW-0934">Plastid</keyword>
<dbReference type="SUPFAM" id="SSF103511">
    <property type="entry name" value="Chlorophyll a-b binding protein"/>
    <property type="match status" value="1"/>
</dbReference>
<dbReference type="RefSeq" id="XP_001422449.1">
    <property type="nucleotide sequence ID" value="XM_001422412.1"/>
</dbReference>
<dbReference type="InterPro" id="IPR022796">
    <property type="entry name" value="Chloroa_b-bind"/>
</dbReference>
<accession>A4SAK7</accession>
<dbReference type="Gene3D" id="1.10.3460.10">
    <property type="entry name" value="Chlorophyll a/b binding protein domain"/>
    <property type="match status" value="1"/>
</dbReference>
<dbReference type="GO" id="GO:0009507">
    <property type="term" value="C:chloroplast"/>
    <property type="evidence" value="ECO:0007669"/>
    <property type="project" value="UniProtKB-SubCell"/>
</dbReference>
<evidence type="ECO:0000256" key="2">
    <source>
        <dbReference type="ARBA" id="ARBA00022528"/>
    </source>
</evidence>
<organism evidence="4 5">
    <name type="scientific">Ostreococcus lucimarinus (strain CCE9901)</name>
    <dbReference type="NCBI Taxonomy" id="436017"/>
    <lineage>
        <taxon>Eukaryota</taxon>
        <taxon>Viridiplantae</taxon>
        <taxon>Chlorophyta</taxon>
        <taxon>Mamiellophyceae</taxon>
        <taxon>Mamiellales</taxon>
        <taxon>Bathycoccaceae</taxon>
        <taxon>Ostreococcus</taxon>
    </lineage>
</organism>
<evidence type="ECO:0000256" key="1">
    <source>
        <dbReference type="ARBA" id="ARBA00004229"/>
    </source>
</evidence>